<name>A0AAW1JVG0_POPJA</name>
<sequence length="111" mass="12407">MVGGKLTKRPKSAVNVISGAVDAIDVESENQGGLALLGKQTISEEASFSIEIRNVIDVMPRDLLQIGQEVVMVEIREITMIRRGGRNRYTFHLDITESAKKLSWLKLEKLR</sequence>
<gene>
    <name evidence="1" type="ORF">QE152_g27522</name>
</gene>
<evidence type="ECO:0000313" key="1">
    <source>
        <dbReference type="EMBL" id="KAK9707957.1"/>
    </source>
</evidence>
<reference evidence="1 2" key="1">
    <citation type="journal article" date="2024" name="BMC Genomics">
        <title>De novo assembly and annotation of Popillia japonica's genome with initial clues to its potential as an invasive pest.</title>
        <authorList>
            <person name="Cucini C."/>
            <person name="Boschi S."/>
            <person name="Funari R."/>
            <person name="Cardaioli E."/>
            <person name="Iannotti N."/>
            <person name="Marturano G."/>
            <person name="Paoli F."/>
            <person name="Bruttini M."/>
            <person name="Carapelli A."/>
            <person name="Frati F."/>
            <person name="Nardi F."/>
        </authorList>
    </citation>
    <scope>NUCLEOTIDE SEQUENCE [LARGE SCALE GENOMIC DNA]</scope>
    <source>
        <strain evidence="1">DMR45628</strain>
    </source>
</reference>
<organism evidence="1 2">
    <name type="scientific">Popillia japonica</name>
    <name type="common">Japanese beetle</name>
    <dbReference type="NCBI Taxonomy" id="7064"/>
    <lineage>
        <taxon>Eukaryota</taxon>
        <taxon>Metazoa</taxon>
        <taxon>Ecdysozoa</taxon>
        <taxon>Arthropoda</taxon>
        <taxon>Hexapoda</taxon>
        <taxon>Insecta</taxon>
        <taxon>Pterygota</taxon>
        <taxon>Neoptera</taxon>
        <taxon>Endopterygota</taxon>
        <taxon>Coleoptera</taxon>
        <taxon>Polyphaga</taxon>
        <taxon>Scarabaeiformia</taxon>
        <taxon>Scarabaeidae</taxon>
        <taxon>Rutelinae</taxon>
        <taxon>Popillia</taxon>
    </lineage>
</organism>
<protein>
    <submittedName>
        <fullName evidence="1">Uncharacterized protein</fullName>
    </submittedName>
</protein>
<proteinExistence type="predicted"/>
<dbReference type="AlphaFoldDB" id="A0AAW1JVG0"/>
<dbReference type="EMBL" id="JASPKY010000339">
    <property type="protein sequence ID" value="KAK9707957.1"/>
    <property type="molecule type" value="Genomic_DNA"/>
</dbReference>
<evidence type="ECO:0000313" key="2">
    <source>
        <dbReference type="Proteomes" id="UP001458880"/>
    </source>
</evidence>
<comment type="caution">
    <text evidence="1">The sequence shown here is derived from an EMBL/GenBank/DDBJ whole genome shotgun (WGS) entry which is preliminary data.</text>
</comment>
<accession>A0AAW1JVG0</accession>
<dbReference type="Proteomes" id="UP001458880">
    <property type="component" value="Unassembled WGS sequence"/>
</dbReference>
<keyword evidence="2" id="KW-1185">Reference proteome</keyword>